<dbReference type="EMBL" id="FRDM01000032">
    <property type="protein sequence ID" value="SHN86984.1"/>
    <property type="molecule type" value="Genomic_DNA"/>
</dbReference>
<organism evidence="2 3">
    <name type="scientific">Geodermatophilus obscurus</name>
    <dbReference type="NCBI Taxonomy" id="1861"/>
    <lineage>
        <taxon>Bacteria</taxon>
        <taxon>Bacillati</taxon>
        <taxon>Actinomycetota</taxon>
        <taxon>Actinomycetes</taxon>
        <taxon>Geodermatophilales</taxon>
        <taxon>Geodermatophilaceae</taxon>
        <taxon>Geodermatophilus</taxon>
    </lineage>
</organism>
<feature type="transmembrane region" description="Helical" evidence="1">
    <location>
        <begin position="143"/>
        <end position="166"/>
    </location>
</feature>
<feature type="transmembrane region" description="Helical" evidence="1">
    <location>
        <begin position="113"/>
        <end position="131"/>
    </location>
</feature>
<dbReference type="AlphaFoldDB" id="A0A1M7UVJ8"/>
<name>A0A1M7UVJ8_9ACTN</name>
<keyword evidence="1" id="KW-0812">Transmembrane</keyword>
<protein>
    <submittedName>
        <fullName evidence="2">Uncharacterized protein</fullName>
    </submittedName>
</protein>
<feature type="transmembrane region" description="Helical" evidence="1">
    <location>
        <begin position="44"/>
        <end position="64"/>
    </location>
</feature>
<accession>A0A1M7UVJ8</accession>
<sequence>MPVAVTLLLVGASALLAREGSPLTTERGQLRTYLDVFDETNLPTWWAASVLVAAALACGVVAALSGPGVARRRWSLLAGLTAALSVDEATVLHERLDRAVLPWLSPEDFPYLWVVPGAVLGLAVVVSVVGLTRAAPAPARRRLLLGFGLLLGSALGGEVVQGLLVAEGLLGRPFVVAYHLEELGETLGAVALLAGAVRMIDVVREPAGVRLRLRTAVPPSSVGVGRQADDHLPDVAPA</sequence>
<reference evidence="2 3" key="1">
    <citation type="submission" date="2016-12" db="EMBL/GenBank/DDBJ databases">
        <authorList>
            <person name="Song W.-J."/>
            <person name="Kurnit D.M."/>
        </authorList>
    </citation>
    <scope>NUCLEOTIDE SEQUENCE [LARGE SCALE GENOMIC DNA]</scope>
    <source>
        <strain evidence="2 3">DSM 43162</strain>
    </source>
</reference>
<gene>
    <name evidence="2" type="ORF">SAMN05660350_04050</name>
</gene>
<proteinExistence type="predicted"/>
<evidence type="ECO:0000313" key="2">
    <source>
        <dbReference type="EMBL" id="SHN86984.1"/>
    </source>
</evidence>
<evidence type="ECO:0000256" key="1">
    <source>
        <dbReference type="SAM" id="Phobius"/>
    </source>
</evidence>
<keyword evidence="1" id="KW-0472">Membrane</keyword>
<dbReference type="Proteomes" id="UP000184428">
    <property type="component" value="Unassembled WGS sequence"/>
</dbReference>
<keyword evidence="1" id="KW-1133">Transmembrane helix</keyword>
<evidence type="ECO:0000313" key="3">
    <source>
        <dbReference type="Proteomes" id="UP000184428"/>
    </source>
</evidence>